<dbReference type="Pfam" id="PF13439">
    <property type="entry name" value="Glyco_transf_4"/>
    <property type="match status" value="1"/>
</dbReference>
<keyword evidence="1" id="KW-0808">Transferase</keyword>
<evidence type="ECO:0000256" key="1">
    <source>
        <dbReference type="ARBA" id="ARBA00022679"/>
    </source>
</evidence>
<dbReference type="PANTHER" id="PTHR46401">
    <property type="entry name" value="GLYCOSYLTRANSFERASE WBBK-RELATED"/>
    <property type="match status" value="1"/>
</dbReference>
<organism evidence="4 5">
    <name type="scientific">Dictyobacter kobayashii</name>
    <dbReference type="NCBI Taxonomy" id="2014872"/>
    <lineage>
        <taxon>Bacteria</taxon>
        <taxon>Bacillati</taxon>
        <taxon>Chloroflexota</taxon>
        <taxon>Ktedonobacteria</taxon>
        <taxon>Ktedonobacterales</taxon>
        <taxon>Dictyobacteraceae</taxon>
        <taxon>Dictyobacter</taxon>
    </lineage>
</organism>
<proteinExistence type="predicted"/>
<dbReference type="OrthoDB" id="9813214at2"/>
<comment type="caution">
    <text evidence="4">The sequence shown here is derived from an EMBL/GenBank/DDBJ whole genome shotgun (WGS) entry which is preliminary data.</text>
</comment>
<dbReference type="Proteomes" id="UP000287188">
    <property type="component" value="Unassembled WGS sequence"/>
</dbReference>
<evidence type="ECO:0008006" key="6">
    <source>
        <dbReference type="Google" id="ProtNLM"/>
    </source>
</evidence>
<dbReference type="Pfam" id="PF00534">
    <property type="entry name" value="Glycos_transf_1"/>
    <property type="match status" value="1"/>
</dbReference>
<evidence type="ECO:0000313" key="5">
    <source>
        <dbReference type="Proteomes" id="UP000287188"/>
    </source>
</evidence>
<evidence type="ECO:0000259" key="3">
    <source>
        <dbReference type="Pfam" id="PF13439"/>
    </source>
</evidence>
<dbReference type="EMBL" id="BIFS01000001">
    <property type="protein sequence ID" value="GCE20953.1"/>
    <property type="molecule type" value="Genomic_DNA"/>
</dbReference>
<name>A0A402AP58_9CHLR</name>
<dbReference type="InterPro" id="IPR001296">
    <property type="entry name" value="Glyco_trans_1"/>
</dbReference>
<gene>
    <name evidence="4" type="ORF">KDK_47530</name>
</gene>
<evidence type="ECO:0000259" key="2">
    <source>
        <dbReference type="Pfam" id="PF00534"/>
    </source>
</evidence>
<dbReference type="InterPro" id="IPR028098">
    <property type="entry name" value="Glyco_trans_4-like_N"/>
</dbReference>
<dbReference type="PANTHER" id="PTHR46401:SF2">
    <property type="entry name" value="GLYCOSYLTRANSFERASE WBBK-RELATED"/>
    <property type="match status" value="1"/>
</dbReference>
<keyword evidence="5" id="KW-1185">Reference proteome</keyword>
<reference evidence="5" key="1">
    <citation type="submission" date="2018-12" db="EMBL/GenBank/DDBJ databases">
        <title>Tengunoibacter tsumagoiensis gen. nov., sp. nov., Dictyobacter kobayashii sp. nov., D. alpinus sp. nov., and D. joshuensis sp. nov. and description of Dictyobacteraceae fam. nov. within the order Ktedonobacterales isolated from Tengu-no-mugimeshi.</title>
        <authorList>
            <person name="Wang C.M."/>
            <person name="Zheng Y."/>
            <person name="Sakai Y."/>
            <person name="Toyoda A."/>
            <person name="Minakuchi Y."/>
            <person name="Abe K."/>
            <person name="Yokota A."/>
            <person name="Yabe S."/>
        </authorList>
    </citation>
    <scope>NUCLEOTIDE SEQUENCE [LARGE SCALE GENOMIC DNA]</scope>
    <source>
        <strain evidence="5">Uno11</strain>
    </source>
</reference>
<protein>
    <recommendedName>
        <fullName evidence="6">Glycosyl transferase family 1</fullName>
    </recommendedName>
</protein>
<dbReference type="AlphaFoldDB" id="A0A402AP58"/>
<dbReference type="GO" id="GO:0009103">
    <property type="term" value="P:lipopolysaccharide biosynthetic process"/>
    <property type="evidence" value="ECO:0007669"/>
    <property type="project" value="TreeGrafter"/>
</dbReference>
<dbReference type="SUPFAM" id="SSF53756">
    <property type="entry name" value="UDP-Glycosyltransferase/glycogen phosphorylase"/>
    <property type="match status" value="1"/>
</dbReference>
<evidence type="ECO:0000313" key="4">
    <source>
        <dbReference type="EMBL" id="GCE20953.1"/>
    </source>
</evidence>
<accession>A0A402AP58</accession>
<sequence length="315" mass="35612">MRSTFLLLRTPADIYHAHDVSGLPACYIAACLRRKPLVFESHEMPLFERPLSELNSSRRFLRTILALLLKRIVPRCAGVITVSPPIVEEIRRRYHVSRIALLRNLPEYREVPRNNRLREHLQLAASTRIVLYQGNIQPNRELDRLIHAASHFEPGIVLVIMGKDMKGTVSQLHSLIEQQGVAGQVKILPPVPYSELLTWTASADLGVTIYSPDYSLNVSMFLPNKLFEYLLVGVPVLSSNIGPIVEVIQKYDVGQIIASLAPEDIAAAINLLLHDKEALQRMRAHALTASRDELCWEKESPRLLQLYAEIAHKEC</sequence>
<feature type="domain" description="Glycosyl transferase family 1" evidence="2">
    <location>
        <begin position="117"/>
        <end position="285"/>
    </location>
</feature>
<dbReference type="GO" id="GO:0016757">
    <property type="term" value="F:glycosyltransferase activity"/>
    <property type="evidence" value="ECO:0007669"/>
    <property type="project" value="InterPro"/>
</dbReference>
<dbReference type="Gene3D" id="3.40.50.2000">
    <property type="entry name" value="Glycogen Phosphorylase B"/>
    <property type="match status" value="2"/>
</dbReference>
<feature type="domain" description="Glycosyltransferase subfamily 4-like N-terminal" evidence="3">
    <location>
        <begin position="6"/>
        <end position="102"/>
    </location>
</feature>